<feature type="transmembrane region" description="Helical" evidence="2">
    <location>
        <begin position="120"/>
        <end position="141"/>
    </location>
</feature>
<sequence>MGAVEIRLDAGPRPGEPPPGRPRASWHLRANAIVVGWLALTVVAVPAGEVLPAPRWLLIHVLLLGAVSTAILIWSEHFTVALLRVRTPPRRGSLARLALLNAGTIAVLAGVPAASWQVAAAGAALVVGVVLGHAAVLVRLVRQALPGRFGHVIGWYVSAAVALAAGGVLGGLLAAPAGQGAPHERLLAAHAEVNLLGWVGLTVLGTLFTLWPTVLRTRMSDRTRRASHVGLWLAAPGLAVAVGGLLTGSRWAALAGLAAYAGGGAAALVPLADALRRRRPHTGASWMLAAAVGWFEVALAAALVIVAIRPPDEVAAADPVLPLVVAGFAAQVLLGSLLHLLPAVLGGGPARFKENAALLERGWRGRSGGVQPGGAAAGAGRGERRRGSRCRPSPEWWPVAC</sequence>
<dbReference type="AlphaFoldDB" id="A0A9X2K3A7"/>
<reference evidence="3" key="1">
    <citation type="submission" date="2022-06" db="EMBL/GenBank/DDBJ databases">
        <title>Sequencing the genomes of 1000 actinobacteria strains.</title>
        <authorList>
            <person name="Klenk H.-P."/>
        </authorList>
    </citation>
    <scope>NUCLEOTIDE SEQUENCE</scope>
    <source>
        <strain evidence="3">DSM 46694</strain>
    </source>
</reference>
<feature type="compositionally biased region" description="Gly residues" evidence="1">
    <location>
        <begin position="368"/>
        <end position="380"/>
    </location>
</feature>
<feature type="region of interest" description="Disordered" evidence="1">
    <location>
        <begin position="368"/>
        <end position="393"/>
    </location>
</feature>
<feature type="transmembrane region" description="Helical" evidence="2">
    <location>
        <begin position="284"/>
        <end position="308"/>
    </location>
</feature>
<feature type="transmembrane region" description="Helical" evidence="2">
    <location>
        <begin position="28"/>
        <end position="47"/>
    </location>
</feature>
<gene>
    <name evidence="3" type="ORF">HD597_004945</name>
</gene>
<dbReference type="Proteomes" id="UP001139648">
    <property type="component" value="Unassembled WGS sequence"/>
</dbReference>
<feature type="transmembrane region" description="Helical" evidence="2">
    <location>
        <begin position="153"/>
        <end position="175"/>
    </location>
</feature>
<name>A0A9X2K3A7_9ACTN</name>
<feature type="transmembrane region" description="Helical" evidence="2">
    <location>
        <begin position="195"/>
        <end position="214"/>
    </location>
</feature>
<dbReference type="Gene3D" id="1.20.210.10">
    <property type="entry name" value="Cytochrome c oxidase-like, subunit I domain"/>
    <property type="match status" value="1"/>
</dbReference>
<organism evidence="3 4">
    <name type="scientific">Nonomuraea thailandensis</name>
    <dbReference type="NCBI Taxonomy" id="1188745"/>
    <lineage>
        <taxon>Bacteria</taxon>
        <taxon>Bacillati</taxon>
        <taxon>Actinomycetota</taxon>
        <taxon>Actinomycetes</taxon>
        <taxon>Streptosporangiales</taxon>
        <taxon>Streptosporangiaceae</taxon>
        <taxon>Nonomuraea</taxon>
    </lineage>
</organism>
<dbReference type="SUPFAM" id="SSF81442">
    <property type="entry name" value="Cytochrome c oxidase subunit I-like"/>
    <property type="match status" value="1"/>
</dbReference>
<evidence type="ECO:0000256" key="2">
    <source>
        <dbReference type="SAM" id="Phobius"/>
    </source>
</evidence>
<feature type="transmembrane region" description="Helical" evidence="2">
    <location>
        <begin position="94"/>
        <end position="114"/>
    </location>
</feature>
<evidence type="ECO:0000313" key="3">
    <source>
        <dbReference type="EMBL" id="MCP2357925.1"/>
    </source>
</evidence>
<dbReference type="EMBL" id="JAMZEB010000002">
    <property type="protein sequence ID" value="MCP2357925.1"/>
    <property type="molecule type" value="Genomic_DNA"/>
</dbReference>
<evidence type="ECO:0000313" key="4">
    <source>
        <dbReference type="Proteomes" id="UP001139648"/>
    </source>
</evidence>
<protein>
    <recommendedName>
        <fullName evidence="5">Copper oxidase</fullName>
    </recommendedName>
</protein>
<feature type="transmembrane region" description="Helical" evidence="2">
    <location>
        <begin position="320"/>
        <end position="345"/>
    </location>
</feature>
<keyword evidence="2" id="KW-0812">Transmembrane</keyword>
<dbReference type="InterPro" id="IPR036927">
    <property type="entry name" value="Cyt_c_oxase-like_su1_sf"/>
</dbReference>
<feature type="transmembrane region" description="Helical" evidence="2">
    <location>
        <begin position="252"/>
        <end position="272"/>
    </location>
</feature>
<keyword evidence="2" id="KW-0472">Membrane</keyword>
<dbReference type="RefSeq" id="WP_253745027.1">
    <property type="nucleotide sequence ID" value="NZ_BAABKA010000018.1"/>
</dbReference>
<proteinExistence type="predicted"/>
<feature type="transmembrane region" description="Helical" evidence="2">
    <location>
        <begin position="53"/>
        <end position="74"/>
    </location>
</feature>
<evidence type="ECO:0000256" key="1">
    <source>
        <dbReference type="SAM" id="MobiDB-lite"/>
    </source>
</evidence>
<feature type="transmembrane region" description="Helical" evidence="2">
    <location>
        <begin position="226"/>
        <end position="246"/>
    </location>
</feature>
<evidence type="ECO:0008006" key="5">
    <source>
        <dbReference type="Google" id="ProtNLM"/>
    </source>
</evidence>
<keyword evidence="2" id="KW-1133">Transmembrane helix</keyword>
<keyword evidence="4" id="KW-1185">Reference proteome</keyword>
<comment type="caution">
    <text evidence="3">The sequence shown here is derived from an EMBL/GenBank/DDBJ whole genome shotgun (WGS) entry which is preliminary data.</text>
</comment>
<accession>A0A9X2K3A7</accession>